<name>A0A1Y2CTK4_9FUNG</name>
<keyword evidence="2" id="KW-1185">Reference proteome</keyword>
<organism evidence="1 2">
    <name type="scientific">Rhizoclosmatium globosum</name>
    <dbReference type="NCBI Taxonomy" id="329046"/>
    <lineage>
        <taxon>Eukaryota</taxon>
        <taxon>Fungi</taxon>
        <taxon>Fungi incertae sedis</taxon>
        <taxon>Chytridiomycota</taxon>
        <taxon>Chytridiomycota incertae sedis</taxon>
        <taxon>Chytridiomycetes</taxon>
        <taxon>Chytridiales</taxon>
        <taxon>Chytriomycetaceae</taxon>
        <taxon>Rhizoclosmatium</taxon>
    </lineage>
</organism>
<gene>
    <name evidence="1" type="ORF">BCR33DRAFT_528398</name>
</gene>
<evidence type="ECO:0000313" key="2">
    <source>
        <dbReference type="Proteomes" id="UP000193642"/>
    </source>
</evidence>
<evidence type="ECO:0000313" key="1">
    <source>
        <dbReference type="EMBL" id="ORY50388.1"/>
    </source>
</evidence>
<dbReference type="Proteomes" id="UP000193642">
    <property type="component" value="Unassembled WGS sequence"/>
</dbReference>
<proteinExistence type="predicted"/>
<protein>
    <submittedName>
        <fullName evidence="1">Uncharacterized protein</fullName>
    </submittedName>
</protein>
<sequence>MQLLRHASSLDIRQQKAFSTLEYSLNTPHCTVCQSILCYFRLKYSKSKRCPSTAVGYVRGLGCWTKASYFQSATRSLYVFYYCFHFILNCFLQMTQSRGICNFEKFSNTFEKWCYPSPHSSLLTETNFRLLQPLFRHHESPAQQFFQSTAYYIQIPNSKAPINNNSSP</sequence>
<comment type="caution">
    <text evidence="1">The sequence shown here is derived from an EMBL/GenBank/DDBJ whole genome shotgun (WGS) entry which is preliminary data.</text>
</comment>
<accession>A0A1Y2CTK4</accession>
<dbReference type="AlphaFoldDB" id="A0A1Y2CTK4"/>
<dbReference type="EMBL" id="MCGO01000007">
    <property type="protein sequence ID" value="ORY50388.1"/>
    <property type="molecule type" value="Genomic_DNA"/>
</dbReference>
<reference evidence="1 2" key="1">
    <citation type="submission" date="2016-07" db="EMBL/GenBank/DDBJ databases">
        <title>Pervasive Adenine N6-methylation of Active Genes in Fungi.</title>
        <authorList>
            <consortium name="DOE Joint Genome Institute"/>
            <person name="Mondo S.J."/>
            <person name="Dannebaum R.O."/>
            <person name="Kuo R.C."/>
            <person name="Labutti K."/>
            <person name="Haridas S."/>
            <person name="Kuo A."/>
            <person name="Salamov A."/>
            <person name="Ahrendt S.R."/>
            <person name="Lipzen A."/>
            <person name="Sullivan W."/>
            <person name="Andreopoulos W.B."/>
            <person name="Clum A."/>
            <person name="Lindquist E."/>
            <person name="Daum C."/>
            <person name="Ramamoorthy G.K."/>
            <person name="Gryganskyi A."/>
            <person name="Culley D."/>
            <person name="Magnuson J.K."/>
            <person name="James T.Y."/>
            <person name="O'Malley M.A."/>
            <person name="Stajich J.E."/>
            <person name="Spatafora J.W."/>
            <person name="Visel A."/>
            <person name="Grigoriev I.V."/>
        </authorList>
    </citation>
    <scope>NUCLEOTIDE SEQUENCE [LARGE SCALE GENOMIC DNA]</scope>
    <source>
        <strain evidence="1 2">JEL800</strain>
    </source>
</reference>